<sequence length="123" mass="13881">MSGVEIILAALNLVTGSGLVLTLVTLKQAKRKAVNEVEKGNIELVTSSVNEMLQSVNSLMTQNRELVQEVVNRNNENTDLKKKLETLSKKLDRMQRAIRDVLVVLEKLDVDEQLLRNLKEEIK</sequence>
<evidence type="ECO:0000256" key="2">
    <source>
        <dbReference type="SAM" id="Phobius"/>
    </source>
</evidence>
<keyword evidence="2" id="KW-1133">Transmembrane helix</keyword>
<keyword evidence="2" id="KW-0472">Membrane</keyword>
<keyword evidence="2" id="KW-0812">Transmembrane</keyword>
<dbReference type="EMBL" id="VSSQ01000241">
    <property type="protein sequence ID" value="MPL87584.1"/>
    <property type="molecule type" value="Genomic_DNA"/>
</dbReference>
<feature type="transmembrane region" description="Helical" evidence="2">
    <location>
        <begin position="6"/>
        <end position="26"/>
    </location>
</feature>
<evidence type="ECO:0000313" key="3">
    <source>
        <dbReference type="EMBL" id="MPL87584.1"/>
    </source>
</evidence>
<accession>A0A644V8C2</accession>
<evidence type="ECO:0000256" key="1">
    <source>
        <dbReference type="SAM" id="Coils"/>
    </source>
</evidence>
<dbReference type="AlphaFoldDB" id="A0A644V8C2"/>
<reference evidence="3" key="1">
    <citation type="submission" date="2019-08" db="EMBL/GenBank/DDBJ databases">
        <authorList>
            <person name="Kucharzyk K."/>
            <person name="Murdoch R.W."/>
            <person name="Higgins S."/>
            <person name="Loffler F."/>
        </authorList>
    </citation>
    <scope>NUCLEOTIDE SEQUENCE</scope>
</reference>
<organism evidence="3">
    <name type="scientific">bioreactor metagenome</name>
    <dbReference type="NCBI Taxonomy" id="1076179"/>
    <lineage>
        <taxon>unclassified sequences</taxon>
        <taxon>metagenomes</taxon>
        <taxon>ecological metagenomes</taxon>
    </lineage>
</organism>
<comment type="caution">
    <text evidence="3">The sequence shown here is derived from an EMBL/GenBank/DDBJ whole genome shotgun (WGS) entry which is preliminary data.</text>
</comment>
<keyword evidence="1" id="KW-0175">Coiled coil</keyword>
<protein>
    <submittedName>
        <fullName evidence="3">Uncharacterized protein</fullName>
    </submittedName>
</protein>
<name>A0A644V8C2_9ZZZZ</name>
<proteinExistence type="predicted"/>
<feature type="coiled-coil region" evidence="1">
    <location>
        <begin position="49"/>
        <end position="97"/>
    </location>
</feature>
<gene>
    <name evidence="3" type="ORF">SDC9_33585</name>
</gene>